<dbReference type="EMBL" id="VAHF01000002">
    <property type="protein sequence ID" value="TXG69518.1"/>
    <property type="molecule type" value="Genomic_DNA"/>
</dbReference>
<proteinExistence type="inferred from homology"/>
<dbReference type="GO" id="GO:0006412">
    <property type="term" value="P:translation"/>
    <property type="evidence" value="ECO:0007669"/>
    <property type="project" value="InterPro"/>
</dbReference>
<dbReference type="SUPFAM" id="SSF50447">
    <property type="entry name" value="Translation proteins"/>
    <property type="match status" value="2"/>
</dbReference>
<accession>A0A5C7IK00</accession>
<organism evidence="4 5">
    <name type="scientific">Acer yangbiense</name>
    <dbReference type="NCBI Taxonomy" id="1000413"/>
    <lineage>
        <taxon>Eukaryota</taxon>
        <taxon>Viridiplantae</taxon>
        <taxon>Streptophyta</taxon>
        <taxon>Embryophyta</taxon>
        <taxon>Tracheophyta</taxon>
        <taxon>Spermatophyta</taxon>
        <taxon>Magnoliopsida</taxon>
        <taxon>eudicotyledons</taxon>
        <taxon>Gunneridae</taxon>
        <taxon>Pentapetalae</taxon>
        <taxon>rosids</taxon>
        <taxon>malvids</taxon>
        <taxon>Sapindales</taxon>
        <taxon>Sapindaceae</taxon>
        <taxon>Hippocastanoideae</taxon>
        <taxon>Acereae</taxon>
        <taxon>Acer</taxon>
    </lineage>
</organism>
<dbReference type="HAMAP" id="MF_00573">
    <property type="entry name" value="Ribosomal_eL33"/>
    <property type="match status" value="1"/>
</dbReference>
<dbReference type="InterPro" id="IPR001780">
    <property type="entry name" value="Ribosomal_eL33"/>
</dbReference>
<evidence type="ECO:0000256" key="1">
    <source>
        <dbReference type="ARBA" id="ARBA00009269"/>
    </source>
</evidence>
<keyword evidence="3" id="KW-0687">Ribonucleoprotein</keyword>
<dbReference type="Proteomes" id="UP000323000">
    <property type="component" value="Chromosome 2"/>
</dbReference>
<dbReference type="GO" id="GO:0005840">
    <property type="term" value="C:ribosome"/>
    <property type="evidence" value="ECO:0007669"/>
    <property type="project" value="UniProtKB-KW"/>
</dbReference>
<evidence type="ECO:0000313" key="5">
    <source>
        <dbReference type="Proteomes" id="UP000323000"/>
    </source>
</evidence>
<keyword evidence="5" id="KW-1185">Reference proteome</keyword>
<protein>
    <submittedName>
        <fullName evidence="4">Uncharacterized protein</fullName>
    </submittedName>
</protein>
<comment type="caution">
    <text evidence="4">The sequence shown here is derived from an EMBL/GenBank/DDBJ whole genome shotgun (WGS) entry which is preliminary data.</text>
</comment>
<dbReference type="GO" id="GO:1990904">
    <property type="term" value="C:ribonucleoprotein complex"/>
    <property type="evidence" value="ECO:0007669"/>
    <property type="project" value="UniProtKB-KW"/>
</dbReference>
<name>A0A5C7IK00_9ROSI</name>
<dbReference type="InterPro" id="IPR009000">
    <property type="entry name" value="Transl_B-barrel_sf"/>
</dbReference>
<dbReference type="AlphaFoldDB" id="A0A5C7IK00"/>
<reference evidence="5" key="1">
    <citation type="journal article" date="2019" name="Gigascience">
        <title>De novo genome assembly of the endangered Acer yangbiense, a plant species with extremely small populations endemic to Yunnan Province, China.</title>
        <authorList>
            <person name="Yang J."/>
            <person name="Wariss H.M."/>
            <person name="Tao L."/>
            <person name="Zhang R."/>
            <person name="Yun Q."/>
            <person name="Hollingsworth P."/>
            <person name="Dao Z."/>
            <person name="Luo G."/>
            <person name="Guo H."/>
            <person name="Ma Y."/>
            <person name="Sun W."/>
        </authorList>
    </citation>
    <scope>NUCLEOTIDE SEQUENCE [LARGE SCALE GENOMIC DNA]</scope>
    <source>
        <strain evidence="5">cv. Malutang</strain>
    </source>
</reference>
<dbReference type="OrthoDB" id="504467at2759"/>
<sequence length="204" mass="23694">MFYSRDQLEPKEPEIEWHEPKKKEISVRVRLYVHGTILSYVRSKSNQYSNIPLIQIDGVKTKQEVTWYVRKSMTYIYKAEMGKNTSLYCCIWGKEKKISVRVGLYVHGTILGYGRSKSNKYSNTPLIQIGGVKTKQDMTWYDGKTMTYIYKVEMEKNGSRYCCILGKVTRFHGNSGVAQARFKLNKPPKSIGSKVRVFMYPSNI</sequence>
<dbReference type="Gene3D" id="2.40.10.190">
    <property type="entry name" value="translation elongation factor selb, chain A, domain 4"/>
    <property type="match status" value="2"/>
</dbReference>
<dbReference type="InterPro" id="IPR038661">
    <property type="entry name" value="Ribosomal_eL33_sf"/>
</dbReference>
<evidence type="ECO:0000313" key="4">
    <source>
        <dbReference type="EMBL" id="TXG69518.1"/>
    </source>
</evidence>
<dbReference type="Pfam" id="PF01247">
    <property type="entry name" value="Ribosomal_L35Ae"/>
    <property type="match status" value="2"/>
</dbReference>
<evidence type="ECO:0000256" key="2">
    <source>
        <dbReference type="ARBA" id="ARBA00022980"/>
    </source>
</evidence>
<keyword evidence="2" id="KW-0689">Ribosomal protein</keyword>
<comment type="similarity">
    <text evidence="1">Belongs to the eukaryotic ribosomal protein eL33 family.</text>
</comment>
<dbReference type="PANTHER" id="PTHR10902">
    <property type="entry name" value="60S RIBOSOMAL PROTEIN L35A"/>
    <property type="match status" value="1"/>
</dbReference>
<evidence type="ECO:0000256" key="3">
    <source>
        <dbReference type="ARBA" id="ARBA00023274"/>
    </source>
</evidence>
<gene>
    <name evidence="4" type="ORF">EZV62_004453</name>
</gene>
<dbReference type="GO" id="GO:0003735">
    <property type="term" value="F:structural constituent of ribosome"/>
    <property type="evidence" value="ECO:0007669"/>
    <property type="project" value="InterPro"/>
</dbReference>